<dbReference type="OrthoDB" id="10594040at2759"/>
<sequence length="276" mass="31154">MFAELRKLVRSMKKRRNVILELNDTQSARVLRKMAKKRGPTEPIAPDCESTVVDCPDSTDVPLMADVFGQSNPRRVIDATVYENANVNSMMTSVMNSMASGVCSDCTANSDDEDDLVEATLGRIEPSNYKKNMSVAKSVHSYAISPSEFCEDEPSEIMEMSHQDSEKIVSQFFGTTMTSIESSVQSSVEAYNEYIRLKHTIRVIQKMSQNGAAQAGTQADMIKMYLKGLITCLEDSIKKLEQEYPKLHDYTHKKHKKFHSKLQKVDETEEVFEVQI</sequence>
<keyword evidence="2" id="KW-1185">Reference proteome</keyword>
<reference evidence="1" key="1">
    <citation type="submission" date="2020-09" db="EMBL/GenBank/DDBJ databases">
        <authorList>
            <person name="Kikuchi T."/>
        </authorList>
    </citation>
    <scope>NUCLEOTIDE SEQUENCE</scope>
    <source>
        <strain evidence="1">SH1</strain>
    </source>
</reference>
<organism evidence="1 2">
    <name type="scientific">Bursaphelenchus okinawaensis</name>
    <dbReference type="NCBI Taxonomy" id="465554"/>
    <lineage>
        <taxon>Eukaryota</taxon>
        <taxon>Metazoa</taxon>
        <taxon>Ecdysozoa</taxon>
        <taxon>Nematoda</taxon>
        <taxon>Chromadorea</taxon>
        <taxon>Rhabditida</taxon>
        <taxon>Tylenchina</taxon>
        <taxon>Tylenchomorpha</taxon>
        <taxon>Aphelenchoidea</taxon>
        <taxon>Aphelenchoididae</taxon>
        <taxon>Bursaphelenchus</taxon>
    </lineage>
</organism>
<comment type="caution">
    <text evidence="1">The sequence shown here is derived from an EMBL/GenBank/DDBJ whole genome shotgun (WGS) entry which is preliminary data.</text>
</comment>
<protein>
    <submittedName>
        <fullName evidence="1">Uncharacterized protein</fullName>
    </submittedName>
</protein>
<dbReference type="EMBL" id="CAJFDH010000006">
    <property type="protein sequence ID" value="CAD5229712.1"/>
    <property type="molecule type" value="Genomic_DNA"/>
</dbReference>
<evidence type="ECO:0000313" key="2">
    <source>
        <dbReference type="Proteomes" id="UP000614601"/>
    </source>
</evidence>
<name>A0A811LMM2_9BILA</name>
<dbReference type="EMBL" id="CAJFCW020000006">
    <property type="protein sequence ID" value="CAG9127213.1"/>
    <property type="molecule type" value="Genomic_DNA"/>
</dbReference>
<evidence type="ECO:0000313" key="1">
    <source>
        <dbReference type="EMBL" id="CAD5229712.1"/>
    </source>
</evidence>
<dbReference type="Proteomes" id="UP000614601">
    <property type="component" value="Unassembled WGS sequence"/>
</dbReference>
<gene>
    <name evidence="1" type="ORF">BOKJ2_LOCUS13771</name>
</gene>
<proteinExistence type="predicted"/>
<accession>A0A811LMM2</accession>
<dbReference type="Proteomes" id="UP000783686">
    <property type="component" value="Unassembled WGS sequence"/>
</dbReference>
<dbReference type="AlphaFoldDB" id="A0A811LMM2"/>